<dbReference type="EMBL" id="JXLN01015786">
    <property type="protein sequence ID" value="KPM10815.1"/>
    <property type="molecule type" value="Genomic_DNA"/>
</dbReference>
<sequence>MPTGSLIFSSQSNRPHLLNSFNQLLNQNKKQHGTTIEARPQLRNLSADATKFTPLALRVKREDKQSTSSLASRKPTKIIKSSIYGMVASHETIPSAIPSSSSLDRDQKPKSKDDAYEQFMKEMNELI</sequence>
<evidence type="ECO:0000313" key="2">
    <source>
        <dbReference type="EMBL" id="KPM10815.1"/>
    </source>
</evidence>
<organism evidence="2 3">
    <name type="scientific">Sarcoptes scabiei</name>
    <name type="common">Itch mite</name>
    <name type="synonym">Acarus scabiei</name>
    <dbReference type="NCBI Taxonomy" id="52283"/>
    <lineage>
        <taxon>Eukaryota</taxon>
        <taxon>Metazoa</taxon>
        <taxon>Ecdysozoa</taxon>
        <taxon>Arthropoda</taxon>
        <taxon>Chelicerata</taxon>
        <taxon>Arachnida</taxon>
        <taxon>Acari</taxon>
        <taxon>Acariformes</taxon>
        <taxon>Sarcoptiformes</taxon>
        <taxon>Astigmata</taxon>
        <taxon>Psoroptidia</taxon>
        <taxon>Sarcoptoidea</taxon>
        <taxon>Sarcoptidae</taxon>
        <taxon>Sarcoptinae</taxon>
        <taxon>Sarcoptes</taxon>
    </lineage>
</organism>
<proteinExistence type="predicted"/>
<dbReference type="Proteomes" id="UP000616769">
    <property type="component" value="Unassembled WGS sequence"/>
</dbReference>
<feature type="compositionally biased region" description="Basic and acidic residues" evidence="1">
    <location>
        <begin position="103"/>
        <end position="114"/>
    </location>
</feature>
<protein>
    <submittedName>
        <fullName evidence="2">Uncharacterized protein</fullName>
    </submittedName>
</protein>
<accession>A0A132AJR3</accession>
<comment type="caution">
    <text evidence="2">The sequence shown here is derived from an EMBL/GenBank/DDBJ whole genome shotgun (WGS) entry which is preliminary data.</text>
</comment>
<feature type="region of interest" description="Disordered" evidence="1">
    <location>
        <begin position="94"/>
        <end position="114"/>
    </location>
</feature>
<dbReference type="VEuPathDB" id="VectorBase:SSCA008582"/>
<evidence type="ECO:0000313" key="3">
    <source>
        <dbReference type="Proteomes" id="UP000616769"/>
    </source>
</evidence>
<dbReference type="AlphaFoldDB" id="A0A132AJR3"/>
<gene>
    <name evidence="2" type="ORF">QR98_0093780</name>
</gene>
<evidence type="ECO:0000256" key="1">
    <source>
        <dbReference type="SAM" id="MobiDB-lite"/>
    </source>
</evidence>
<reference evidence="2 3" key="1">
    <citation type="journal article" date="2015" name="Parasit. Vectors">
        <title>Draft genome of the scabies mite.</title>
        <authorList>
            <person name="Rider S.D.Jr."/>
            <person name="Morgan M.S."/>
            <person name="Arlian L.G."/>
        </authorList>
    </citation>
    <scope>NUCLEOTIDE SEQUENCE [LARGE SCALE GENOMIC DNA]</scope>
    <source>
        <strain evidence="2">Arlian Lab</strain>
    </source>
</reference>
<name>A0A132AJR3_SARSC</name>
<dbReference type="OrthoDB" id="10067323at2759"/>